<evidence type="ECO:0000256" key="6">
    <source>
        <dbReference type="ARBA" id="ARBA00022989"/>
    </source>
</evidence>
<dbReference type="GO" id="GO:0097036">
    <property type="term" value="P:regulation of plasma membrane sterol distribution"/>
    <property type="evidence" value="ECO:0007669"/>
    <property type="project" value="UniProtKB-UniRule"/>
</dbReference>
<keyword evidence="3 10" id="KW-0813">Transport</keyword>
<dbReference type="GO" id="GO:0016125">
    <property type="term" value="P:sterol metabolic process"/>
    <property type="evidence" value="ECO:0007669"/>
    <property type="project" value="UniProtKB-UniRule"/>
</dbReference>
<keyword evidence="7 10" id="KW-0445">Lipid transport</keyword>
<comment type="similarity">
    <text evidence="2 10">Belongs to the ARV1 family.</text>
</comment>
<comment type="function">
    <text evidence="10">Mediator of sterol homeostasis involved in sterol uptake, trafficking and distribution into membranes.</text>
</comment>
<keyword evidence="9" id="KW-0472">Membrane</keyword>
<keyword evidence="6" id="KW-1133">Transmembrane helix</keyword>
<comment type="subcellular location">
    <subcellularLocation>
        <location evidence="1 10">Endoplasmic reticulum membrane</location>
        <topology evidence="1 10">Multi-pass membrane protein</topology>
    </subcellularLocation>
</comment>
<reference evidence="12" key="2">
    <citation type="submission" date="2025-09" db="UniProtKB">
        <authorList>
            <consortium name="Ensembl"/>
        </authorList>
    </citation>
    <scope>IDENTIFICATION</scope>
</reference>
<dbReference type="Ensembl" id="ENSEBUT00000007355.1">
    <property type="protein sequence ID" value="ENSEBUP00000006890.1"/>
    <property type="gene ID" value="ENSEBUG00000004528.1"/>
</dbReference>
<evidence type="ECO:0000256" key="8">
    <source>
        <dbReference type="ARBA" id="ARBA00023098"/>
    </source>
</evidence>
<evidence type="ECO:0000256" key="10">
    <source>
        <dbReference type="RuleBase" id="RU368065"/>
    </source>
</evidence>
<keyword evidence="13" id="KW-1185">Reference proteome</keyword>
<evidence type="ECO:0000256" key="9">
    <source>
        <dbReference type="ARBA" id="ARBA00023136"/>
    </source>
</evidence>
<dbReference type="InterPro" id="IPR007290">
    <property type="entry name" value="Arv1"/>
</dbReference>
<evidence type="ECO:0000256" key="3">
    <source>
        <dbReference type="ARBA" id="ARBA00022448"/>
    </source>
</evidence>
<proteinExistence type="inferred from homology"/>
<evidence type="ECO:0000313" key="12">
    <source>
        <dbReference type="Ensembl" id="ENSEBUP00000006890.1"/>
    </source>
</evidence>
<dbReference type="GO" id="GO:0032366">
    <property type="term" value="P:intracellular sterol transport"/>
    <property type="evidence" value="ECO:0007669"/>
    <property type="project" value="UniProtKB-UniRule"/>
</dbReference>
<organism evidence="12 13">
    <name type="scientific">Eptatretus burgeri</name>
    <name type="common">Inshore hagfish</name>
    <dbReference type="NCBI Taxonomy" id="7764"/>
    <lineage>
        <taxon>Eukaryota</taxon>
        <taxon>Metazoa</taxon>
        <taxon>Chordata</taxon>
        <taxon>Craniata</taxon>
        <taxon>Vertebrata</taxon>
        <taxon>Cyclostomata</taxon>
        <taxon>Myxini</taxon>
        <taxon>Myxiniformes</taxon>
        <taxon>Myxinidae</taxon>
        <taxon>Eptatretinae</taxon>
        <taxon>Eptatretus</taxon>
    </lineage>
</organism>
<accession>A0A8C4PZE2</accession>
<keyword evidence="8 10" id="KW-0443">Lipid metabolism</keyword>
<name>A0A8C4PZE2_EPTBU</name>
<dbReference type="Pfam" id="PF04161">
    <property type="entry name" value="Arv1"/>
    <property type="match status" value="1"/>
</dbReference>
<dbReference type="PANTHER" id="PTHR14467">
    <property type="entry name" value="ARV1"/>
    <property type="match status" value="1"/>
</dbReference>
<evidence type="ECO:0000256" key="1">
    <source>
        <dbReference type="ARBA" id="ARBA00004477"/>
    </source>
</evidence>
<keyword evidence="5 10" id="KW-0256">Endoplasmic reticulum</keyword>
<evidence type="ECO:0000313" key="13">
    <source>
        <dbReference type="Proteomes" id="UP000694388"/>
    </source>
</evidence>
<evidence type="ECO:0000256" key="2">
    <source>
        <dbReference type="ARBA" id="ARBA00009187"/>
    </source>
</evidence>
<sequence>MGKFIYNNQGTRGARKGRGRGEHVTRGALEQNESFLSFQGKCSNPVDKYVEYDPAIILIDVLLFKAQAFRHIIFNTETNVRMSVSSLS</sequence>
<evidence type="ECO:0000256" key="4">
    <source>
        <dbReference type="ARBA" id="ARBA00022692"/>
    </source>
</evidence>
<evidence type="ECO:0000256" key="5">
    <source>
        <dbReference type="ARBA" id="ARBA00022824"/>
    </source>
</evidence>
<feature type="region of interest" description="Disordered" evidence="11">
    <location>
        <begin position="1"/>
        <end position="22"/>
    </location>
</feature>
<dbReference type="AlphaFoldDB" id="A0A8C4PZE2"/>
<dbReference type="GO" id="GO:0032541">
    <property type="term" value="C:cortical endoplasmic reticulum"/>
    <property type="evidence" value="ECO:0007669"/>
    <property type="project" value="TreeGrafter"/>
</dbReference>
<dbReference type="Proteomes" id="UP000694388">
    <property type="component" value="Unplaced"/>
</dbReference>
<evidence type="ECO:0000256" key="7">
    <source>
        <dbReference type="ARBA" id="ARBA00023055"/>
    </source>
</evidence>
<dbReference type="GO" id="GO:0006665">
    <property type="term" value="P:sphingolipid metabolic process"/>
    <property type="evidence" value="ECO:0007669"/>
    <property type="project" value="TreeGrafter"/>
</dbReference>
<dbReference type="GO" id="GO:0005789">
    <property type="term" value="C:endoplasmic reticulum membrane"/>
    <property type="evidence" value="ECO:0007669"/>
    <property type="project" value="UniProtKB-SubCell"/>
</dbReference>
<dbReference type="PANTHER" id="PTHR14467:SF0">
    <property type="entry name" value="PROTEIN ARV1"/>
    <property type="match status" value="1"/>
</dbReference>
<keyword evidence="4" id="KW-0812">Transmembrane</keyword>
<dbReference type="GO" id="GO:0005794">
    <property type="term" value="C:Golgi apparatus"/>
    <property type="evidence" value="ECO:0007669"/>
    <property type="project" value="TreeGrafter"/>
</dbReference>
<evidence type="ECO:0000256" key="11">
    <source>
        <dbReference type="SAM" id="MobiDB-lite"/>
    </source>
</evidence>
<protein>
    <recommendedName>
        <fullName evidence="10">Protein ARV</fullName>
    </recommendedName>
</protein>
<reference evidence="12" key="1">
    <citation type="submission" date="2025-08" db="UniProtKB">
        <authorList>
            <consortium name="Ensembl"/>
        </authorList>
    </citation>
    <scope>IDENTIFICATION</scope>
</reference>